<proteinExistence type="predicted"/>
<dbReference type="Proteomes" id="UP000789366">
    <property type="component" value="Unassembled WGS sequence"/>
</dbReference>
<name>A0ACA9N5B4_9GLOM</name>
<keyword evidence="2" id="KW-1185">Reference proteome</keyword>
<accession>A0ACA9N5B4</accession>
<evidence type="ECO:0000313" key="2">
    <source>
        <dbReference type="Proteomes" id="UP000789366"/>
    </source>
</evidence>
<sequence>MNIPTGFALPLSAQDNRRQPDRLYQYVLRCNDWPPSEKTAYIQKISEETQSLCKRTCDDNLSIIQATQENDDDFQQLFTFNPYQGTILSWHA</sequence>
<dbReference type="EMBL" id="CAJVPW010010765">
    <property type="protein sequence ID" value="CAG8618897.1"/>
    <property type="molecule type" value="Genomic_DNA"/>
</dbReference>
<protein>
    <submittedName>
        <fullName evidence="1">10439_t:CDS:1</fullName>
    </submittedName>
</protein>
<gene>
    <name evidence="1" type="ORF">SPELUC_LOCUS7790</name>
</gene>
<comment type="caution">
    <text evidence="1">The sequence shown here is derived from an EMBL/GenBank/DDBJ whole genome shotgun (WGS) entry which is preliminary data.</text>
</comment>
<evidence type="ECO:0000313" key="1">
    <source>
        <dbReference type="EMBL" id="CAG8618897.1"/>
    </source>
</evidence>
<reference evidence="1" key="1">
    <citation type="submission" date="2021-06" db="EMBL/GenBank/DDBJ databases">
        <authorList>
            <person name="Kallberg Y."/>
            <person name="Tangrot J."/>
            <person name="Rosling A."/>
        </authorList>
    </citation>
    <scope>NUCLEOTIDE SEQUENCE</scope>
    <source>
        <strain evidence="1">28 12/20/2015</strain>
    </source>
</reference>
<organism evidence="1 2">
    <name type="scientific">Cetraspora pellucida</name>
    <dbReference type="NCBI Taxonomy" id="1433469"/>
    <lineage>
        <taxon>Eukaryota</taxon>
        <taxon>Fungi</taxon>
        <taxon>Fungi incertae sedis</taxon>
        <taxon>Mucoromycota</taxon>
        <taxon>Glomeromycotina</taxon>
        <taxon>Glomeromycetes</taxon>
        <taxon>Diversisporales</taxon>
        <taxon>Gigasporaceae</taxon>
        <taxon>Cetraspora</taxon>
    </lineage>
</organism>